<organism evidence="12 13">
    <name type="scientific">Massilia yuzhufengensis</name>
    <dbReference type="NCBI Taxonomy" id="1164594"/>
    <lineage>
        <taxon>Bacteria</taxon>
        <taxon>Pseudomonadati</taxon>
        <taxon>Pseudomonadota</taxon>
        <taxon>Betaproteobacteria</taxon>
        <taxon>Burkholderiales</taxon>
        <taxon>Oxalobacteraceae</taxon>
        <taxon>Telluria group</taxon>
        <taxon>Massilia</taxon>
    </lineage>
</organism>
<evidence type="ECO:0000256" key="6">
    <source>
        <dbReference type="PROSITE-ProRule" id="PRU00552"/>
    </source>
</evidence>
<keyword evidence="4 7" id="KW-0067">ATP-binding</keyword>
<dbReference type="PROSITE" id="PS51195">
    <property type="entry name" value="Q_MOTIF"/>
    <property type="match status" value="1"/>
</dbReference>
<dbReference type="CDD" id="cd18787">
    <property type="entry name" value="SF2_C_DEAD"/>
    <property type="match status" value="1"/>
</dbReference>
<dbReference type="Proteomes" id="UP000198639">
    <property type="component" value="Unassembled WGS sequence"/>
</dbReference>
<dbReference type="InterPro" id="IPR027417">
    <property type="entry name" value="P-loop_NTPase"/>
</dbReference>
<evidence type="ECO:0000259" key="10">
    <source>
        <dbReference type="PROSITE" id="PS51194"/>
    </source>
</evidence>
<dbReference type="AlphaFoldDB" id="A0A1I1EJ94"/>
<dbReference type="PANTHER" id="PTHR47959">
    <property type="entry name" value="ATP-DEPENDENT RNA HELICASE RHLE-RELATED"/>
    <property type="match status" value="1"/>
</dbReference>
<evidence type="ECO:0000259" key="11">
    <source>
        <dbReference type="PROSITE" id="PS51195"/>
    </source>
</evidence>
<name>A0A1I1EJ94_9BURK</name>
<dbReference type="GO" id="GO:0003676">
    <property type="term" value="F:nucleic acid binding"/>
    <property type="evidence" value="ECO:0007669"/>
    <property type="project" value="InterPro"/>
</dbReference>
<dbReference type="PROSITE" id="PS00039">
    <property type="entry name" value="DEAD_ATP_HELICASE"/>
    <property type="match status" value="1"/>
</dbReference>
<feature type="domain" description="Helicase C-terminal" evidence="10">
    <location>
        <begin position="256"/>
        <end position="405"/>
    </location>
</feature>
<accession>A0A1I1EJ94</accession>
<evidence type="ECO:0000313" key="12">
    <source>
        <dbReference type="EMBL" id="SFB87195.1"/>
    </source>
</evidence>
<dbReference type="InterPro" id="IPR014001">
    <property type="entry name" value="Helicase_ATP-bd"/>
</dbReference>
<keyword evidence="13" id="KW-1185">Reference proteome</keyword>
<evidence type="ECO:0000256" key="4">
    <source>
        <dbReference type="ARBA" id="ARBA00022840"/>
    </source>
</evidence>
<dbReference type="Pfam" id="PF00270">
    <property type="entry name" value="DEAD"/>
    <property type="match status" value="1"/>
</dbReference>
<keyword evidence="1 7" id="KW-0547">Nucleotide-binding</keyword>
<dbReference type="InterPro" id="IPR050079">
    <property type="entry name" value="DEAD_box_RNA_helicase"/>
</dbReference>
<dbReference type="InterPro" id="IPR014014">
    <property type="entry name" value="RNA_helicase_DEAD_Q_motif"/>
</dbReference>
<comment type="similarity">
    <text evidence="5 7">Belongs to the DEAD box helicase family.</text>
</comment>
<dbReference type="EMBL" id="FOLD01000002">
    <property type="protein sequence ID" value="SFB87195.1"/>
    <property type="molecule type" value="Genomic_DNA"/>
</dbReference>
<sequence length="533" mass="57823">MSFEALGLHASLVKAVAEAGYTQPTPVQAQAIPAAIAGRDLLVSSQTGSGKTAAFMLPALNKLANAEIVQARTTAQSAQSARAKGERVRFTAAQPKMLVLTPTRELALQVTSATEQYTTDMRRIRAVSILGGMPYPKQMQLLAKNPEILVATPGRLIDHMESGKIDFSELEILVLDEADRMLDMGFIDDIEKIVAATPASRQTMLFSATLDGVVGNMARRITKDPQTIQIMSAANRHENITQRVHFVDDLSHKNRLLDHLLRDEGLDQAVVFTATKRDADMIADRLNIAGFAAAALHGDMHQGARNRTLDSMRRGQVRVLVATDVAARGIDVPTITHVVNYDLPKFPEDYVHRIGRTGRAGRNGLAISLVNHAEGMNVKRIERFTKQLIPVDVVEGFEPKRSAPARTGARAGWKPGDGRNAAKPGQRSFAKPGYADRAPREGGFADRAPRQDNGFARPADSRYADRGPRENAGAPREGFRRDAAPRAAAPAGAPRDAGHRGPRPEGARRDSGFAKPSAHPRSADGTRRSFGEY</sequence>
<keyword evidence="2 7" id="KW-0378">Hydrolase</keyword>
<dbReference type="OrthoDB" id="5297934at2"/>
<evidence type="ECO:0000256" key="5">
    <source>
        <dbReference type="ARBA" id="ARBA00038437"/>
    </source>
</evidence>
<evidence type="ECO:0000256" key="7">
    <source>
        <dbReference type="RuleBase" id="RU000492"/>
    </source>
</evidence>
<keyword evidence="3 7" id="KW-0347">Helicase</keyword>
<feature type="short sequence motif" description="Q motif" evidence="6">
    <location>
        <begin position="1"/>
        <end position="29"/>
    </location>
</feature>
<proteinExistence type="inferred from homology"/>
<gene>
    <name evidence="12" type="ORF">SAMN05216204_102143</name>
</gene>
<dbReference type="PROSITE" id="PS51192">
    <property type="entry name" value="HELICASE_ATP_BIND_1"/>
    <property type="match status" value="1"/>
</dbReference>
<feature type="compositionally biased region" description="Basic and acidic residues" evidence="8">
    <location>
        <begin position="437"/>
        <end position="450"/>
    </location>
</feature>
<feature type="compositionally biased region" description="Basic and acidic residues" evidence="8">
    <location>
        <begin position="459"/>
        <end position="469"/>
    </location>
</feature>
<dbReference type="GO" id="GO:0005524">
    <property type="term" value="F:ATP binding"/>
    <property type="evidence" value="ECO:0007669"/>
    <property type="project" value="UniProtKB-KW"/>
</dbReference>
<feature type="compositionally biased region" description="Basic and acidic residues" evidence="8">
    <location>
        <begin position="496"/>
        <end position="512"/>
    </location>
</feature>
<evidence type="ECO:0000256" key="2">
    <source>
        <dbReference type="ARBA" id="ARBA00022801"/>
    </source>
</evidence>
<dbReference type="STRING" id="1164594.SAMN05216204_102143"/>
<dbReference type="InterPro" id="IPR044742">
    <property type="entry name" value="DEAD/DEAH_RhlB"/>
</dbReference>
<dbReference type="Gene3D" id="3.40.50.300">
    <property type="entry name" value="P-loop containing nucleotide triphosphate hydrolases"/>
    <property type="match status" value="2"/>
</dbReference>
<feature type="compositionally biased region" description="Basic and acidic residues" evidence="8">
    <location>
        <begin position="521"/>
        <end position="533"/>
    </location>
</feature>
<evidence type="ECO:0000256" key="1">
    <source>
        <dbReference type="ARBA" id="ARBA00022741"/>
    </source>
</evidence>
<dbReference type="InterPro" id="IPR001650">
    <property type="entry name" value="Helicase_C-like"/>
</dbReference>
<dbReference type="GO" id="GO:0003724">
    <property type="term" value="F:RNA helicase activity"/>
    <property type="evidence" value="ECO:0007669"/>
    <property type="project" value="InterPro"/>
</dbReference>
<dbReference type="GO" id="GO:0016787">
    <property type="term" value="F:hydrolase activity"/>
    <property type="evidence" value="ECO:0007669"/>
    <property type="project" value="UniProtKB-KW"/>
</dbReference>
<dbReference type="SUPFAM" id="SSF52540">
    <property type="entry name" value="P-loop containing nucleoside triphosphate hydrolases"/>
    <property type="match status" value="1"/>
</dbReference>
<feature type="domain" description="Helicase ATP-binding" evidence="9">
    <location>
        <begin position="32"/>
        <end position="228"/>
    </location>
</feature>
<evidence type="ECO:0000256" key="3">
    <source>
        <dbReference type="ARBA" id="ARBA00022806"/>
    </source>
</evidence>
<evidence type="ECO:0000313" key="13">
    <source>
        <dbReference type="Proteomes" id="UP000198639"/>
    </source>
</evidence>
<feature type="domain" description="DEAD-box RNA helicase Q" evidence="11">
    <location>
        <begin position="1"/>
        <end position="29"/>
    </location>
</feature>
<dbReference type="Pfam" id="PF00271">
    <property type="entry name" value="Helicase_C"/>
    <property type="match status" value="1"/>
</dbReference>
<feature type="region of interest" description="Disordered" evidence="8">
    <location>
        <begin position="400"/>
        <end position="533"/>
    </location>
</feature>
<dbReference type="PANTHER" id="PTHR47959:SF17">
    <property type="entry name" value="ATP-DEPENDENT RNA HELICASE DEAD BOX FAMILY"/>
    <property type="match status" value="1"/>
</dbReference>
<dbReference type="RefSeq" id="WP_091870712.1">
    <property type="nucleotide sequence ID" value="NZ_FOLD01000002.1"/>
</dbReference>
<feature type="compositionally biased region" description="Low complexity" evidence="8">
    <location>
        <begin position="485"/>
        <end position="495"/>
    </location>
</feature>
<dbReference type="PROSITE" id="PS51194">
    <property type="entry name" value="HELICASE_CTER"/>
    <property type="match status" value="1"/>
</dbReference>
<reference evidence="13" key="1">
    <citation type="submission" date="2016-10" db="EMBL/GenBank/DDBJ databases">
        <authorList>
            <person name="Varghese N."/>
            <person name="Submissions S."/>
        </authorList>
    </citation>
    <scope>NUCLEOTIDE SEQUENCE [LARGE SCALE GENOMIC DNA]</scope>
    <source>
        <strain evidence="13">CGMCC 1.12041</strain>
    </source>
</reference>
<dbReference type="SMART" id="SM00490">
    <property type="entry name" value="HELICc"/>
    <property type="match status" value="1"/>
</dbReference>
<evidence type="ECO:0000256" key="8">
    <source>
        <dbReference type="SAM" id="MobiDB-lite"/>
    </source>
</evidence>
<protein>
    <submittedName>
        <fullName evidence="12">Superfamily II DNA and RNA helicase</fullName>
    </submittedName>
</protein>
<evidence type="ECO:0000259" key="9">
    <source>
        <dbReference type="PROSITE" id="PS51192"/>
    </source>
</evidence>
<dbReference type="SMART" id="SM00487">
    <property type="entry name" value="DEXDc"/>
    <property type="match status" value="1"/>
</dbReference>
<dbReference type="CDD" id="cd00268">
    <property type="entry name" value="DEADc"/>
    <property type="match status" value="1"/>
</dbReference>
<dbReference type="InterPro" id="IPR000629">
    <property type="entry name" value="RNA-helicase_DEAD-box_CS"/>
</dbReference>
<dbReference type="GO" id="GO:0005829">
    <property type="term" value="C:cytosol"/>
    <property type="evidence" value="ECO:0007669"/>
    <property type="project" value="TreeGrafter"/>
</dbReference>
<dbReference type="InterPro" id="IPR011545">
    <property type="entry name" value="DEAD/DEAH_box_helicase_dom"/>
</dbReference>